<comment type="subcellular location">
    <subcellularLocation>
        <location evidence="1">Membrane</location>
        <topology evidence="1">Multi-pass membrane protein</topology>
    </subcellularLocation>
</comment>
<comment type="similarity">
    <text evidence="2 6">Belongs to the MIP/aquaporin (TC 1.A.8) family.</text>
</comment>
<feature type="transmembrane region" description="Helical" evidence="7">
    <location>
        <begin position="126"/>
        <end position="144"/>
    </location>
</feature>
<evidence type="ECO:0000256" key="3">
    <source>
        <dbReference type="ARBA" id="ARBA00022692"/>
    </source>
</evidence>
<keyword evidence="6" id="KW-0813">Transport</keyword>
<dbReference type="EMBL" id="VUJV01000001">
    <property type="protein sequence ID" value="KAA1420927.1"/>
    <property type="molecule type" value="Genomic_DNA"/>
</dbReference>
<evidence type="ECO:0000313" key="9">
    <source>
        <dbReference type="Proteomes" id="UP000325003"/>
    </source>
</evidence>
<evidence type="ECO:0000313" key="8">
    <source>
        <dbReference type="EMBL" id="KAA1420927.1"/>
    </source>
</evidence>
<dbReference type="AlphaFoldDB" id="A0A5B1LMR0"/>
<keyword evidence="3 6" id="KW-0812">Transmembrane</keyword>
<evidence type="ECO:0000256" key="6">
    <source>
        <dbReference type="RuleBase" id="RU000477"/>
    </source>
</evidence>
<accession>A0A5B1LMR0</accession>
<dbReference type="Pfam" id="PF00230">
    <property type="entry name" value="MIP"/>
    <property type="match status" value="1"/>
</dbReference>
<feature type="transmembrane region" description="Helical" evidence="7">
    <location>
        <begin position="193"/>
        <end position="217"/>
    </location>
</feature>
<gene>
    <name evidence="8" type="ORF">F0U44_00855</name>
</gene>
<evidence type="ECO:0000256" key="2">
    <source>
        <dbReference type="ARBA" id="ARBA00006175"/>
    </source>
</evidence>
<dbReference type="PRINTS" id="PR00783">
    <property type="entry name" value="MINTRINSICP"/>
</dbReference>
<keyword evidence="4 7" id="KW-1133">Transmembrane helix</keyword>
<dbReference type="InterPro" id="IPR023271">
    <property type="entry name" value="Aquaporin-like"/>
</dbReference>
<dbReference type="GO" id="GO:0015250">
    <property type="term" value="F:water channel activity"/>
    <property type="evidence" value="ECO:0007669"/>
    <property type="project" value="TreeGrafter"/>
</dbReference>
<proteinExistence type="inferred from homology"/>
<dbReference type="Gene3D" id="1.20.1080.10">
    <property type="entry name" value="Glycerol uptake facilitator protein"/>
    <property type="match status" value="2"/>
</dbReference>
<dbReference type="PANTHER" id="PTHR19139">
    <property type="entry name" value="AQUAPORIN TRANSPORTER"/>
    <property type="match status" value="1"/>
</dbReference>
<evidence type="ECO:0000256" key="1">
    <source>
        <dbReference type="ARBA" id="ARBA00004141"/>
    </source>
</evidence>
<name>A0A5B1LMR0_9ACTN</name>
<evidence type="ECO:0000256" key="7">
    <source>
        <dbReference type="SAM" id="Phobius"/>
    </source>
</evidence>
<evidence type="ECO:0000256" key="5">
    <source>
        <dbReference type="ARBA" id="ARBA00023136"/>
    </source>
</evidence>
<organism evidence="8 9">
    <name type="scientific">Nocardioides humilatus</name>
    <dbReference type="NCBI Taxonomy" id="2607660"/>
    <lineage>
        <taxon>Bacteria</taxon>
        <taxon>Bacillati</taxon>
        <taxon>Actinomycetota</taxon>
        <taxon>Actinomycetes</taxon>
        <taxon>Propionibacteriales</taxon>
        <taxon>Nocardioidaceae</taxon>
        <taxon>Nocardioides</taxon>
    </lineage>
</organism>
<dbReference type="PANTHER" id="PTHR19139:SF199">
    <property type="entry name" value="MIP17260P"/>
    <property type="match status" value="1"/>
</dbReference>
<dbReference type="GO" id="GO:0005886">
    <property type="term" value="C:plasma membrane"/>
    <property type="evidence" value="ECO:0007669"/>
    <property type="project" value="TreeGrafter"/>
</dbReference>
<feature type="transmembrane region" description="Helical" evidence="7">
    <location>
        <begin position="151"/>
        <end position="173"/>
    </location>
</feature>
<feature type="transmembrane region" description="Helical" evidence="7">
    <location>
        <begin position="86"/>
        <end position="106"/>
    </location>
</feature>
<keyword evidence="5 7" id="KW-0472">Membrane</keyword>
<sequence>MSTDVARKFAAELVGTAFLVMAVIGSGIAATRLSPDDVGLQLLENSLITGAALVALILALQPVSAAFNPVVTLVERSLGLIGTRDAVALVTAQVAGGFLGAVVANLMFELDAISIASTDRSSSGHWLGEVVATFGLVLVIFGCVRSQRSDTVAFAVGGYITAAYWFTSSTSFANPAVTVARMFSDTFAGIEPASVPMFIVMQLVGGALALAAVRLLFPSANPIPEESR</sequence>
<dbReference type="SUPFAM" id="SSF81338">
    <property type="entry name" value="Aquaporin-like"/>
    <property type="match status" value="1"/>
</dbReference>
<dbReference type="RefSeq" id="WP_149726387.1">
    <property type="nucleotide sequence ID" value="NZ_VUJV01000001.1"/>
</dbReference>
<dbReference type="InterPro" id="IPR000425">
    <property type="entry name" value="MIP"/>
</dbReference>
<keyword evidence="9" id="KW-1185">Reference proteome</keyword>
<reference evidence="8 9" key="1">
    <citation type="submission" date="2019-09" db="EMBL/GenBank/DDBJ databases">
        <title>Nocardioides panacisoli sp. nov., isolated from the soil of a ginseng field.</title>
        <authorList>
            <person name="Cho C."/>
        </authorList>
    </citation>
    <scope>NUCLEOTIDE SEQUENCE [LARGE SCALE GENOMIC DNA]</scope>
    <source>
        <strain evidence="8 9">BN130099</strain>
    </source>
</reference>
<feature type="transmembrane region" description="Helical" evidence="7">
    <location>
        <begin position="9"/>
        <end position="30"/>
    </location>
</feature>
<comment type="caution">
    <text evidence="8">The sequence shown here is derived from an EMBL/GenBank/DDBJ whole genome shotgun (WGS) entry which is preliminary data.</text>
</comment>
<evidence type="ECO:0000256" key="4">
    <source>
        <dbReference type="ARBA" id="ARBA00022989"/>
    </source>
</evidence>
<dbReference type="Proteomes" id="UP000325003">
    <property type="component" value="Unassembled WGS sequence"/>
</dbReference>
<reference evidence="8 9" key="2">
    <citation type="submission" date="2019-09" db="EMBL/GenBank/DDBJ databases">
        <authorList>
            <person name="Jin C."/>
        </authorList>
    </citation>
    <scope>NUCLEOTIDE SEQUENCE [LARGE SCALE GENOMIC DNA]</scope>
    <source>
        <strain evidence="8 9">BN130099</strain>
    </source>
</reference>
<dbReference type="InterPro" id="IPR034294">
    <property type="entry name" value="Aquaporin_transptr"/>
</dbReference>
<protein>
    <submittedName>
        <fullName evidence="8">Aquaporin family protein</fullName>
    </submittedName>
</protein>
<feature type="transmembrane region" description="Helical" evidence="7">
    <location>
        <begin position="50"/>
        <end position="74"/>
    </location>
</feature>